<keyword evidence="2" id="KW-1185">Reference proteome</keyword>
<accession>A0ACB8TC14</accession>
<gene>
    <name evidence="1" type="ORF">BV25DRAFT_1706637</name>
</gene>
<name>A0ACB8TC14_9AGAM</name>
<comment type="caution">
    <text evidence="1">The sequence shown here is derived from an EMBL/GenBank/DDBJ whole genome shotgun (WGS) entry which is preliminary data.</text>
</comment>
<dbReference type="Proteomes" id="UP000814140">
    <property type="component" value="Unassembled WGS sequence"/>
</dbReference>
<protein>
    <submittedName>
        <fullName evidence="1">Uncharacterized protein</fullName>
    </submittedName>
</protein>
<proteinExistence type="predicted"/>
<reference evidence="1" key="2">
    <citation type="journal article" date="2022" name="New Phytol.">
        <title>Evolutionary transition to the ectomycorrhizal habit in the genomes of a hyperdiverse lineage of mushroom-forming fungi.</title>
        <authorList>
            <person name="Looney B."/>
            <person name="Miyauchi S."/>
            <person name="Morin E."/>
            <person name="Drula E."/>
            <person name="Courty P.E."/>
            <person name="Kohler A."/>
            <person name="Kuo A."/>
            <person name="LaButti K."/>
            <person name="Pangilinan J."/>
            <person name="Lipzen A."/>
            <person name="Riley R."/>
            <person name="Andreopoulos W."/>
            <person name="He G."/>
            <person name="Johnson J."/>
            <person name="Nolan M."/>
            <person name="Tritt A."/>
            <person name="Barry K.W."/>
            <person name="Grigoriev I.V."/>
            <person name="Nagy L.G."/>
            <person name="Hibbett D."/>
            <person name="Henrissat B."/>
            <person name="Matheny P.B."/>
            <person name="Labbe J."/>
            <person name="Martin F.M."/>
        </authorList>
    </citation>
    <scope>NUCLEOTIDE SEQUENCE</scope>
    <source>
        <strain evidence="1">HHB10654</strain>
    </source>
</reference>
<evidence type="ECO:0000313" key="2">
    <source>
        <dbReference type="Proteomes" id="UP000814140"/>
    </source>
</evidence>
<dbReference type="EMBL" id="MU277195">
    <property type="protein sequence ID" value="KAI0065565.1"/>
    <property type="molecule type" value="Genomic_DNA"/>
</dbReference>
<organism evidence="1 2">
    <name type="scientific">Artomyces pyxidatus</name>
    <dbReference type="NCBI Taxonomy" id="48021"/>
    <lineage>
        <taxon>Eukaryota</taxon>
        <taxon>Fungi</taxon>
        <taxon>Dikarya</taxon>
        <taxon>Basidiomycota</taxon>
        <taxon>Agaricomycotina</taxon>
        <taxon>Agaricomycetes</taxon>
        <taxon>Russulales</taxon>
        <taxon>Auriscalpiaceae</taxon>
        <taxon>Artomyces</taxon>
    </lineage>
</organism>
<sequence length="120" mass="13525">MAFIDSHFEYGLLVAVKRDTTAQGVFAWLCLGFVLLPATRTHCGAAAPHIWGGTFEDLWMGIFHITCRVLVRKALSAFKAVDTAARWHRAGKRERESPLCLDETTVFCMLLLFKFTTAFQ</sequence>
<evidence type="ECO:0000313" key="1">
    <source>
        <dbReference type="EMBL" id="KAI0065565.1"/>
    </source>
</evidence>
<reference evidence="1" key="1">
    <citation type="submission" date="2021-03" db="EMBL/GenBank/DDBJ databases">
        <authorList>
            <consortium name="DOE Joint Genome Institute"/>
            <person name="Ahrendt S."/>
            <person name="Looney B.P."/>
            <person name="Miyauchi S."/>
            <person name="Morin E."/>
            <person name="Drula E."/>
            <person name="Courty P.E."/>
            <person name="Chicoki N."/>
            <person name="Fauchery L."/>
            <person name="Kohler A."/>
            <person name="Kuo A."/>
            <person name="Labutti K."/>
            <person name="Pangilinan J."/>
            <person name="Lipzen A."/>
            <person name="Riley R."/>
            <person name="Andreopoulos W."/>
            <person name="He G."/>
            <person name="Johnson J."/>
            <person name="Barry K.W."/>
            <person name="Grigoriev I.V."/>
            <person name="Nagy L."/>
            <person name="Hibbett D."/>
            <person name="Henrissat B."/>
            <person name="Matheny P.B."/>
            <person name="Labbe J."/>
            <person name="Martin F."/>
        </authorList>
    </citation>
    <scope>NUCLEOTIDE SEQUENCE</scope>
    <source>
        <strain evidence="1">HHB10654</strain>
    </source>
</reference>